<comment type="caution">
    <text evidence="2">The sequence shown here is derived from an EMBL/GenBank/DDBJ whole genome shotgun (WGS) entry which is preliminary data.</text>
</comment>
<dbReference type="Proteomes" id="UP000051739">
    <property type="component" value="Unassembled WGS sequence"/>
</dbReference>
<dbReference type="PATRIC" id="fig|1423749.3.peg.1777"/>
<feature type="transmembrane region" description="Helical" evidence="1">
    <location>
        <begin position="38"/>
        <end position="57"/>
    </location>
</feature>
<accession>A0A0R1VI11</accession>
<evidence type="ECO:0000313" key="2">
    <source>
        <dbReference type="EMBL" id="KRM02707.1"/>
    </source>
</evidence>
<keyword evidence="1" id="KW-0472">Membrane</keyword>
<keyword evidence="1" id="KW-1133">Transmembrane helix</keyword>
<gene>
    <name evidence="2" type="ORF">FC60_GL001718</name>
</gene>
<proteinExistence type="predicted"/>
<dbReference type="RefSeq" id="WP_040467799.1">
    <property type="nucleotide sequence ID" value="NZ_AZFN01000008.1"/>
</dbReference>
<name>A0A0R1VI11_9LACO</name>
<dbReference type="EMBL" id="AZFN01000008">
    <property type="protein sequence ID" value="KRM02707.1"/>
    <property type="molecule type" value="Genomic_DNA"/>
</dbReference>
<dbReference type="AlphaFoldDB" id="A0A0R1VI11"/>
<keyword evidence="1" id="KW-0812">Transmembrane</keyword>
<protein>
    <recommendedName>
        <fullName evidence="4">DUF2929 domain-containing protein</fullName>
    </recommendedName>
</protein>
<reference evidence="2 3" key="1">
    <citation type="journal article" date="2015" name="Genome Announc.">
        <title>Expanding the biotechnology potential of lactobacilli through comparative genomics of 213 strains and associated genera.</title>
        <authorList>
            <person name="Sun Z."/>
            <person name="Harris H.M."/>
            <person name="McCann A."/>
            <person name="Guo C."/>
            <person name="Argimon S."/>
            <person name="Zhang W."/>
            <person name="Yang X."/>
            <person name="Jeffery I.B."/>
            <person name="Cooney J.C."/>
            <person name="Kagawa T.F."/>
            <person name="Liu W."/>
            <person name="Song Y."/>
            <person name="Salvetti E."/>
            <person name="Wrobel A."/>
            <person name="Rasinkangas P."/>
            <person name="Parkhill J."/>
            <person name="Rea M.C."/>
            <person name="O'Sullivan O."/>
            <person name="Ritari J."/>
            <person name="Douillard F.P."/>
            <person name="Paul Ross R."/>
            <person name="Yang R."/>
            <person name="Briner A.E."/>
            <person name="Felis G.E."/>
            <person name="de Vos W.M."/>
            <person name="Barrangou R."/>
            <person name="Klaenhammer T.R."/>
            <person name="Caufield P.W."/>
            <person name="Cui Y."/>
            <person name="Zhang H."/>
            <person name="O'Toole P.W."/>
        </authorList>
    </citation>
    <scope>NUCLEOTIDE SEQUENCE [LARGE SCALE GENOMIC DNA]</scope>
    <source>
        <strain evidence="2 3">DSM 16045</strain>
    </source>
</reference>
<sequence length="67" mass="7501">MRFFWKNVMALFWGCIYGLVFGYIASQLEQTTVNYTTVAVLGAILAVIFVNVITAITSHANPSRKEN</sequence>
<feature type="transmembrane region" description="Helical" evidence="1">
    <location>
        <begin position="7"/>
        <end position="26"/>
    </location>
</feature>
<evidence type="ECO:0000256" key="1">
    <source>
        <dbReference type="SAM" id="Phobius"/>
    </source>
</evidence>
<dbReference type="Pfam" id="PF11151">
    <property type="entry name" value="DUF2929"/>
    <property type="match status" value="1"/>
</dbReference>
<evidence type="ECO:0000313" key="3">
    <source>
        <dbReference type="Proteomes" id="UP000051739"/>
    </source>
</evidence>
<evidence type="ECO:0008006" key="4">
    <source>
        <dbReference type="Google" id="ProtNLM"/>
    </source>
</evidence>
<dbReference type="InterPro" id="IPR021324">
    <property type="entry name" value="DUF2929"/>
</dbReference>
<keyword evidence="3" id="KW-1185">Reference proteome</keyword>
<organism evidence="2 3">
    <name type="scientific">Limosilactobacillus gastricus DSM 16045</name>
    <dbReference type="NCBI Taxonomy" id="1423749"/>
    <lineage>
        <taxon>Bacteria</taxon>
        <taxon>Bacillati</taxon>
        <taxon>Bacillota</taxon>
        <taxon>Bacilli</taxon>
        <taxon>Lactobacillales</taxon>
        <taxon>Lactobacillaceae</taxon>
        <taxon>Limosilactobacillus</taxon>
    </lineage>
</organism>